<feature type="compositionally biased region" description="Polar residues" evidence="1">
    <location>
        <begin position="252"/>
        <end position="267"/>
    </location>
</feature>
<dbReference type="EMBL" id="BAABUJ010000014">
    <property type="protein sequence ID" value="GAA5799886.1"/>
    <property type="molecule type" value="Genomic_DNA"/>
</dbReference>
<feature type="region of interest" description="Disordered" evidence="1">
    <location>
        <begin position="211"/>
        <end position="308"/>
    </location>
</feature>
<feature type="compositionally biased region" description="Polar residues" evidence="1">
    <location>
        <begin position="215"/>
        <end position="231"/>
    </location>
</feature>
<evidence type="ECO:0000313" key="3">
    <source>
        <dbReference type="Proteomes" id="UP001476247"/>
    </source>
</evidence>
<comment type="caution">
    <text evidence="2">The sequence shown here is derived from an EMBL/GenBank/DDBJ whole genome shotgun (WGS) entry which is preliminary data.</text>
</comment>
<evidence type="ECO:0000313" key="2">
    <source>
        <dbReference type="EMBL" id="GAA5799886.1"/>
    </source>
</evidence>
<organism evidence="2 3">
    <name type="scientific">Helicostylum pulchrum</name>
    <dbReference type="NCBI Taxonomy" id="562976"/>
    <lineage>
        <taxon>Eukaryota</taxon>
        <taxon>Fungi</taxon>
        <taxon>Fungi incertae sedis</taxon>
        <taxon>Mucoromycota</taxon>
        <taxon>Mucoromycotina</taxon>
        <taxon>Mucoromycetes</taxon>
        <taxon>Mucorales</taxon>
        <taxon>Mucorineae</taxon>
        <taxon>Mucoraceae</taxon>
        <taxon>Helicostylum</taxon>
    </lineage>
</organism>
<feature type="compositionally biased region" description="Polar residues" evidence="1">
    <location>
        <begin position="298"/>
        <end position="308"/>
    </location>
</feature>
<keyword evidence="3" id="KW-1185">Reference proteome</keyword>
<feature type="region of interest" description="Disordered" evidence="1">
    <location>
        <begin position="1"/>
        <end position="29"/>
    </location>
</feature>
<feature type="region of interest" description="Disordered" evidence="1">
    <location>
        <begin position="115"/>
        <end position="177"/>
    </location>
</feature>
<gene>
    <name evidence="2" type="ORF">HPULCUR_005307</name>
</gene>
<dbReference type="Proteomes" id="UP001476247">
    <property type="component" value="Unassembled WGS sequence"/>
</dbReference>
<protein>
    <submittedName>
        <fullName evidence="2">Uncharacterized protein</fullName>
    </submittedName>
</protein>
<name>A0ABP9XYT4_9FUNG</name>
<reference evidence="2 3" key="1">
    <citation type="submission" date="2024-04" db="EMBL/GenBank/DDBJ databases">
        <title>genome sequences of Mucor flavus KT1a and Helicostylum pulchrum KT1b strains isolation_sourced from the surface of a dry-aged beef.</title>
        <authorList>
            <person name="Toyotome T."/>
            <person name="Hosono M."/>
            <person name="Torimaru M."/>
            <person name="Fukuda K."/>
            <person name="Mikami N."/>
        </authorList>
    </citation>
    <scope>NUCLEOTIDE SEQUENCE [LARGE SCALE GENOMIC DNA]</scope>
    <source>
        <strain evidence="2 3">KT1b</strain>
    </source>
</reference>
<proteinExistence type="predicted"/>
<feature type="compositionally biased region" description="Low complexity" evidence="1">
    <location>
        <begin position="116"/>
        <end position="132"/>
    </location>
</feature>
<feature type="compositionally biased region" description="Low complexity" evidence="1">
    <location>
        <begin position="160"/>
        <end position="175"/>
    </location>
</feature>
<evidence type="ECO:0000256" key="1">
    <source>
        <dbReference type="SAM" id="MobiDB-lite"/>
    </source>
</evidence>
<accession>A0ABP9XYT4</accession>
<sequence length="308" mass="34501">MTSQSPPSRHKAFQWPIPNKSPITKNNNNNNEISVREIIEKYYPNDKELLKHALMAKAEEDKKQTAQDTLKTEQARIHLRHLDLELMREQTKVTVQPQYYSLAPVQQQVLARITGHPNHISPSNNNNNNQQPPASPGVYPHSAHPLCLPDNRLNPPRQYLQLPTSQQPTTPVSPSHEYDLLRKRGRASISYTAVVEEDKHKHNKVMEALKAKIQRGSSSPLATTAPNSAFRDNNKRQRTLPKPTASEPPPINTTTTLHQLQPSTPSPRSAKPILPPIDTSIGRIPTTTLPSHPLMSPIKSSTSPHPSH</sequence>